<dbReference type="InterPro" id="IPR018359">
    <property type="entry name" value="Bromodomain_CS"/>
</dbReference>
<dbReference type="EMBL" id="JACTNZ010000011">
    <property type="protein sequence ID" value="KAG5525778.1"/>
    <property type="molecule type" value="Genomic_DNA"/>
</dbReference>
<dbReference type="Gene3D" id="1.20.920.10">
    <property type="entry name" value="Bromodomain-like"/>
    <property type="match status" value="1"/>
</dbReference>
<feature type="compositionally biased region" description="Basic residues" evidence="3">
    <location>
        <begin position="1"/>
        <end position="14"/>
    </location>
</feature>
<feature type="compositionally biased region" description="Polar residues" evidence="3">
    <location>
        <begin position="21"/>
        <end position="39"/>
    </location>
</feature>
<dbReference type="InterPro" id="IPR001487">
    <property type="entry name" value="Bromodomain"/>
</dbReference>
<reference evidence="5" key="1">
    <citation type="submission" date="2020-08" db="EMBL/GenBank/DDBJ databases">
        <title>Plant Genome Project.</title>
        <authorList>
            <person name="Zhang R.-G."/>
        </authorList>
    </citation>
    <scope>NUCLEOTIDE SEQUENCE</scope>
    <source>
        <strain evidence="5">WSP0</strain>
        <tissue evidence="5">Leaf</tissue>
    </source>
</reference>
<feature type="compositionally biased region" description="Polar residues" evidence="3">
    <location>
        <begin position="427"/>
        <end position="436"/>
    </location>
</feature>
<keyword evidence="6" id="KW-1185">Reference proteome</keyword>
<keyword evidence="1 2" id="KW-0103">Bromodomain</keyword>
<feature type="region of interest" description="Disordered" evidence="3">
    <location>
        <begin position="1"/>
        <end position="71"/>
    </location>
</feature>
<organism evidence="5 6">
    <name type="scientific">Rhododendron griersonianum</name>
    <dbReference type="NCBI Taxonomy" id="479676"/>
    <lineage>
        <taxon>Eukaryota</taxon>
        <taxon>Viridiplantae</taxon>
        <taxon>Streptophyta</taxon>
        <taxon>Embryophyta</taxon>
        <taxon>Tracheophyta</taxon>
        <taxon>Spermatophyta</taxon>
        <taxon>Magnoliopsida</taxon>
        <taxon>eudicotyledons</taxon>
        <taxon>Gunneridae</taxon>
        <taxon>Pentapetalae</taxon>
        <taxon>asterids</taxon>
        <taxon>Ericales</taxon>
        <taxon>Ericaceae</taxon>
        <taxon>Ericoideae</taxon>
        <taxon>Rhodoreae</taxon>
        <taxon>Rhododendron</taxon>
    </lineage>
</organism>
<proteinExistence type="predicted"/>
<feature type="compositionally biased region" description="Polar residues" evidence="3">
    <location>
        <begin position="96"/>
        <end position="117"/>
    </location>
</feature>
<feature type="region of interest" description="Disordered" evidence="3">
    <location>
        <begin position="311"/>
        <end position="344"/>
    </location>
</feature>
<sequence>MKRKRGKKKGKSKKPVVIVKEQTQNVISLNTEDNSGTRNVDNDELDSGKEVESLETPSSTDQPEKLASINSERLVNRPAANLVYGRVKVKIKTSKALDSQLSDAPTQSDTDKSSQQGGLEKHVVVSEKVEDSANSLPDVNPCVSGNQSKKSGGIKIKSSKGFASPVINPCGIFPVVQSEQTHQKDPGLLRRGPRYNEQELNASLEVIKKIMKMDAAEPFNAPVNPVALGIPDYFDVIDTPMDFGTIRNNLESGAKYMNSRDVFKDVQYIWENCFKYNNKGDYIVDLMKRVKKNLMKYWTAAGLYTEQPQGTDVGIESSQSKDVAPTSNSNMQVKGGHFKHKMRKRHGVKRHKDDCLCAICVMMRRRQEREESAQIEDHLQTSSSHVAQEMKPEGFLCDYFRLEIISSSVIPLAVKEPSPAESPYGEDTSSNMNNSPGPDADADLEERGEEVKLEGTEQLYGPNPLREKLEVEKGTEMEIQTKGGGEISGQSQPSERSEEEHSRGYPTPTVESGGDMQVDVPIGETLMQHENVNAAIEQQRLKVCDHMPFFICVERSPADEKGINLLDIRNPSYSKMSGLQHFNAGRYDCMRKIKELSEKKQQKVKMYENLRRFENPILLKLCGTVFPDDRKSVWSGPHSLARHQDLGRSSLIHEAVATFMK</sequence>
<accession>A0AAV6IDW7</accession>
<evidence type="ECO:0000256" key="2">
    <source>
        <dbReference type="PROSITE-ProRule" id="PRU00035"/>
    </source>
</evidence>
<dbReference type="PANTHER" id="PTHR47809">
    <property type="entry name" value="DNA-BINDING BROMODOMAIN-CONTAINING PROTEIN"/>
    <property type="match status" value="1"/>
</dbReference>
<feature type="compositionally biased region" description="Polar residues" evidence="3">
    <location>
        <begin position="311"/>
        <end position="332"/>
    </location>
</feature>
<feature type="compositionally biased region" description="Basic and acidic residues" evidence="3">
    <location>
        <begin position="465"/>
        <end position="476"/>
    </location>
</feature>
<feature type="compositionally biased region" description="Polar residues" evidence="3">
    <location>
        <begin position="132"/>
        <end position="147"/>
    </location>
</feature>
<dbReference type="SUPFAM" id="SSF47370">
    <property type="entry name" value="Bromodomain"/>
    <property type="match status" value="1"/>
</dbReference>
<evidence type="ECO:0000313" key="6">
    <source>
        <dbReference type="Proteomes" id="UP000823749"/>
    </source>
</evidence>
<dbReference type="PROSITE" id="PS50014">
    <property type="entry name" value="BROMODOMAIN_2"/>
    <property type="match status" value="1"/>
</dbReference>
<feature type="domain" description="Bromo" evidence="4">
    <location>
        <begin position="211"/>
        <end position="284"/>
    </location>
</feature>
<dbReference type="SMART" id="SM00297">
    <property type="entry name" value="BROMO"/>
    <property type="match status" value="1"/>
</dbReference>
<evidence type="ECO:0000259" key="4">
    <source>
        <dbReference type="PROSITE" id="PS50014"/>
    </source>
</evidence>
<dbReference type="PROSITE" id="PS00633">
    <property type="entry name" value="BROMODOMAIN_1"/>
    <property type="match status" value="1"/>
</dbReference>
<feature type="compositionally biased region" description="Basic and acidic residues" evidence="3">
    <location>
        <begin position="119"/>
        <end position="131"/>
    </location>
</feature>
<dbReference type="AlphaFoldDB" id="A0AAV6IDW7"/>
<evidence type="ECO:0000313" key="5">
    <source>
        <dbReference type="EMBL" id="KAG5525778.1"/>
    </source>
</evidence>
<name>A0AAV6IDW7_9ERIC</name>
<gene>
    <name evidence="5" type="ORF">RHGRI_032160</name>
</gene>
<dbReference type="Proteomes" id="UP000823749">
    <property type="component" value="Chromosome 11"/>
</dbReference>
<dbReference type="Pfam" id="PF00439">
    <property type="entry name" value="Bromodomain"/>
    <property type="match status" value="1"/>
</dbReference>
<dbReference type="PANTHER" id="PTHR47809:SF2">
    <property type="entry name" value="DNA-BINDING BROMODOMAIN-CONTAINING PROTEIN"/>
    <property type="match status" value="1"/>
</dbReference>
<feature type="region of interest" description="Disordered" evidence="3">
    <location>
        <begin position="96"/>
        <end position="154"/>
    </location>
</feature>
<feature type="region of interest" description="Disordered" evidence="3">
    <location>
        <begin position="416"/>
        <end position="515"/>
    </location>
</feature>
<dbReference type="PRINTS" id="PR00503">
    <property type="entry name" value="BROMODOMAIN"/>
</dbReference>
<protein>
    <recommendedName>
        <fullName evidence="4">Bromo domain-containing protein</fullName>
    </recommendedName>
</protein>
<dbReference type="InterPro" id="IPR036427">
    <property type="entry name" value="Bromodomain-like_sf"/>
</dbReference>
<evidence type="ECO:0000256" key="3">
    <source>
        <dbReference type="SAM" id="MobiDB-lite"/>
    </source>
</evidence>
<comment type="caution">
    <text evidence="5">The sequence shown here is derived from an EMBL/GenBank/DDBJ whole genome shotgun (WGS) entry which is preliminary data.</text>
</comment>
<evidence type="ECO:0000256" key="1">
    <source>
        <dbReference type="ARBA" id="ARBA00023117"/>
    </source>
</evidence>